<proteinExistence type="predicted"/>
<feature type="transmembrane region" description="Helical" evidence="1">
    <location>
        <begin position="12"/>
        <end position="28"/>
    </location>
</feature>
<organism evidence="3 4">
    <name type="scientific">Streptococcus sanguinis</name>
    <dbReference type="NCBI Taxonomy" id="1305"/>
    <lineage>
        <taxon>Bacteria</taxon>
        <taxon>Bacillati</taxon>
        <taxon>Bacillota</taxon>
        <taxon>Bacilli</taxon>
        <taxon>Lactobacillales</taxon>
        <taxon>Streptococcaceae</taxon>
        <taxon>Streptococcus</taxon>
    </lineage>
</organism>
<reference evidence="3 4" key="1">
    <citation type="submission" date="2018-06" db="EMBL/GenBank/DDBJ databases">
        <authorList>
            <consortium name="Pathogen Informatics"/>
            <person name="Doyle S."/>
        </authorList>
    </citation>
    <scope>NUCLEOTIDE SEQUENCE [LARGE SCALE GENOMIC DNA]</scope>
    <source>
        <strain evidence="3 4">NCTC11086</strain>
    </source>
</reference>
<name>A0A2X4AKH8_STRSA</name>
<evidence type="ECO:0000313" key="4">
    <source>
        <dbReference type="Proteomes" id="UP000248534"/>
    </source>
</evidence>
<dbReference type="Proteomes" id="UP000248534">
    <property type="component" value="Chromosome 1"/>
</dbReference>
<evidence type="ECO:0000313" key="3">
    <source>
        <dbReference type="EMBL" id="SQF72051.1"/>
    </source>
</evidence>
<accession>A0A2X4AKH8</accession>
<keyword evidence="1" id="KW-0812">Transmembrane</keyword>
<gene>
    <name evidence="2" type="ORF">D8881_03310</name>
    <name evidence="3" type="ORF">NCTC11086_02004</name>
</gene>
<dbReference type="EMBL" id="RJMR01000002">
    <property type="protein sequence ID" value="RSI26478.1"/>
    <property type="molecule type" value="Genomic_DNA"/>
</dbReference>
<keyword evidence="1" id="KW-0472">Membrane</keyword>
<evidence type="ECO:0000256" key="1">
    <source>
        <dbReference type="SAM" id="Phobius"/>
    </source>
</evidence>
<dbReference type="Proteomes" id="UP000280549">
    <property type="component" value="Unassembled WGS sequence"/>
</dbReference>
<dbReference type="EMBL" id="LS483364">
    <property type="protein sequence ID" value="SQF72051.1"/>
    <property type="molecule type" value="Genomic_DNA"/>
</dbReference>
<sequence>MLGHANHSMSMQIGLCGIMVVIFLEVAYV</sequence>
<keyword evidence="1" id="KW-1133">Transmembrane helix</keyword>
<reference evidence="2 5" key="2">
    <citation type="submission" date="2018-11" db="EMBL/GenBank/DDBJ databases">
        <title>Species Designations Belie Phenotypic and Genotypic Heterogeneity in Oral Streptococci.</title>
        <authorList>
            <person name="Velsko I."/>
        </authorList>
    </citation>
    <scope>NUCLEOTIDE SEQUENCE [LARGE SCALE GENOMIC DNA]</scope>
    <source>
        <strain evidence="2 5">BCC20</strain>
    </source>
</reference>
<evidence type="ECO:0000313" key="2">
    <source>
        <dbReference type="EMBL" id="RSI26478.1"/>
    </source>
</evidence>
<evidence type="ECO:0000313" key="5">
    <source>
        <dbReference type="Proteomes" id="UP000280549"/>
    </source>
</evidence>
<protein>
    <submittedName>
        <fullName evidence="3">Uncharacterized protein</fullName>
    </submittedName>
</protein>
<dbReference type="AlphaFoldDB" id="A0A2X4AKH8"/>